<dbReference type="Pfam" id="PF01419">
    <property type="entry name" value="Jacalin"/>
    <property type="match status" value="2"/>
</dbReference>
<keyword evidence="4" id="KW-1185">Reference proteome</keyword>
<dbReference type="Gramene" id="ORUFI03G21200.1">
    <property type="protein sequence ID" value="ORUFI03G21200.1"/>
    <property type="gene ID" value="ORUFI03G21200"/>
</dbReference>
<dbReference type="SUPFAM" id="SSF51101">
    <property type="entry name" value="Mannose-binding lectins"/>
    <property type="match status" value="2"/>
</dbReference>
<proteinExistence type="predicted"/>
<protein>
    <recommendedName>
        <fullName evidence="2">Jacalin-type lectin domain-containing protein</fullName>
    </recommendedName>
</protein>
<feature type="domain" description="Jacalin-type lectin" evidence="2">
    <location>
        <begin position="226"/>
        <end position="370"/>
    </location>
</feature>
<dbReference type="InterPro" id="IPR033734">
    <property type="entry name" value="Jacalin-like_lectin_dom_plant"/>
</dbReference>
<dbReference type="SMART" id="SM00915">
    <property type="entry name" value="Jacalin"/>
    <property type="match status" value="2"/>
</dbReference>
<dbReference type="STRING" id="4529.A0A0E0NW74"/>
<name>A0A0E0NW74_ORYRU</name>
<dbReference type="HOGENOM" id="CLU_067696_0_0_1"/>
<evidence type="ECO:0000313" key="3">
    <source>
        <dbReference type="EnsemblPlants" id="ORUFI03G21200.1"/>
    </source>
</evidence>
<feature type="domain" description="Jacalin-type lectin" evidence="2">
    <location>
        <begin position="21"/>
        <end position="185"/>
    </location>
</feature>
<organism evidence="3 4">
    <name type="scientific">Oryza rufipogon</name>
    <name type="common">Brownbeard rice</name>
    <name type="synonym">Asian wild rice</name>
    <dbReference type="NCBI Taxonomy" id="4529"/>
    <lineage>
        <taxon>Eukaryota</taxon>
        <taxon>Viridiplantae</taxon>
        <taxon>Streptophyta</taxon>
        <taxon>Embryophyta</taxon>
        <taxon>Tracheophyta</taxon>
        <taxon>Spermatophyta</taxon>
        <taxon>Magnoliopsida</taxon>
        <taxon>Liliopsida</taxon>
        <taxon>Poales</taxon>
        <taxon>Poaceae</taxon>
        <taxon>BOP clade</taxon>
        <taxon>Oryzoideae</taxon>
        <taxon>Oryzeae</taxon>
        <taxon>Oryzinae</taxon>
        <taxon>Oryza</taxon>
    </lineage>
</organism>
<dbReference type="PANTHER" id="PTHR46506">
    <property type="entry name" value="OS05G0143600 PROTEIN"/>
    <property type="match status" value="1"/>
</dbReference>
<evidence type="ECO:0000259" key="2">
    <source>
        <dbReference type="PROSITE" id="PS51752"/>
    </source>
</evidence>
<dbReference type="InterPro" id="IPR036404">
    <property type="entry name" value="Jacalin-like_lectin_dom_sf"/>
</dbReference>
<reference evidence="3" key="2">
    <citation type="submission" date="2015-06" db="UniProtKB">
        <authorList>
            <consortium name="EnsemblPlants"/>
        </authorList>
    </citation>
    <scope>IDENTIFICATION</scope>
</reference>
<dbReference type="GO" id="GO:0030246">
    <property type="term" value="F:carbohydrate binding"/>
    <property type="evidence" value="ECO:0007669"/>
    <property type="project" value="UniProtKB-KW"/>
</dbReference>
<dbReference type="CDD" id="cd09612">
    <property type="entry name" value="Jacalin"/>
    <property type="match status" value="2"/>
</dbReference>
<reference evidence="4" key="1">
    <citation type="submission" date="2013-06" db="EMBL/GenBank/DDBJ databases">
        <authorList>
            <person name="Zhao Q."/>
        </authorList>
    </citation>
    <scope>NUCLEOTIDE SEQUENCE</scope>
    <source>
        <strain evidence="4">cv. W1943</strain>
    </source>
</reference>
<accession>A0A0E0NW74</accession>
<dbReference type="PROSITE" id="PS51752">
    <property type="entry name" value="JACALIN_LECTIN"/>
    <property type="match status" value="2"/>
</dbReference>
<dbReference type="OMA" id="HITRFTT"/>
<dbReference type="Gene3D" id="2.100.10.30">
    <property type="entry name" value="Jacalin-like lectin domain"/>
    <property type="match status" value="2"/>
</dbReference>
<dbReference type="AlphaFoldDB" id="A0A0E0NW74"/>
<sequence>MAAATNELQFVWVQLQAGSTVAKIGPWGGDYGGRDHDVTVAPRRLRSVSLRHGKIIDSIAFTYDGGDGDGELHSVGPWGGDGAELPEAVARKLAAGERPPGATVAEFTFDAGERVTEVHGTVGPFGDRDSLVTSLKLVTDRRTIGPFGYGAGTPFSVPVRGDGGVVGFFVRAGAYLEAIGVYVNPWTRRPKATKLIKPAANRSIYPSLCRGWGLGCSCKREMAGSLVKLGAWGGDHGGKEYDVTVAPQRLEGFWLRYGKVIDCISFSYLDKDKNLHTIGPWGGQGGLSEETITFEPSEYVKEVHGSVGPIGDYTHVVTSLKLVTSQRTIGPFGNGAGTPFAVPVLNNGSVVGFFARAGPYLESIGIYVHPF</sequence>
<evidence type="ECO:0000256" key="1">
    <source>
        <dbReference type="ARBA" id="ARBA00022734"/>
    </source>
</evidence>
<evidence type="ECO:0000313" key="4">
    <source>
        <dbReference type="Proteomes" id="UP000008022"/>
    </source>
</evidence>
<keyword evidence="1" id="KW-0430">Lectin</keyword>
<dbReference type="Proteomes" id="UP000008022">
    <property type="component" value="Unassembled WGS sequence"/>
</dbReference>
<dbReference type="EnsemblPlants" id="ORUFI03G21200.1">
    <property type="protein sequence ID" value="ORUFI03G21200.1"/>
    <property type="gene ID" value="ORUFI03G21200"/>
</dbReference>
<dbReference type="InterPro" id="IPR001229">
    <property type="entry name" value="Jacalin-like_lectin_dom"/>
</dbReference>